<dbReference type="EMBL" id="BARS01051816">
    <property type="protein sequence ID" value="GAG48982.1"/>
    <property type="molecule type" value="Genomic_DNA"/>
</dbReference>
<protein>
    <recommendedName>
        <fullName evidence="2">SnoaL-like domain-containing protein</fullName>
    </recommendedName>
</protein>
<proteinExistence type="predicted"/>
<evidence type="ECO:0000313" key="1">
    <source>
        <dbReference type="EMBL" id="GAG48982.1"/>
    </source>
</evidence>
<dbReference type="AlphaFoldDB" id="X0YQ33"/>
<organism evidence="1">
    <name type="scientific">marine sediment metagenome</name>
    <dbReference type="NCBI Taxonomy" id="412755"/>
    <lineage>
        <taxon>unclassified sequences</taxon>
        <taxon>metagenomes</taxon>
        <taxon>ecological metagenomes</taxon>
    </lineage>
</organism>
<evidence type="ECO:0008006" key="2">
    <source>
        <dbReference type="Google" id="ProtNLM"/>
    </source>
</evidence>
<reference evidence="1" key="1">
    <citation type="journal article" date="2014" name="Front. Microbiol.">
        <title>High frequency of phylogenetically diverse reductive dehalogenase-homologous genes in deep subseafloor sedimentary metagenomes.</title>
        <authorList>
            <person name="Kawai M."/>
            <person name="Futagami T."/>
            <person name="Toyoda A."/>
            <person name="Takaki Y."/>
            <person name="Nishi S."/>
            <person name="Hori S."/>
            <person name="Arai W."/>
            <person name="Tsubouchi T."/>
            <person name="Morono Y."/>
            <person name="Uchiyama I."/>
            <person name="Ito T."/>
            <person name="Fujiyama A."/>
            <person name="Inagaki F."/>
            <person name="Takami H."/>
        </authorList>
    </citation>
    <scope>NUCLEOTIDE SEQUENCE</scope>
    <source>
        <strain evidence="1">Expedition CK06-06</strain>
    </source>
</reference>
<comment type="caution">
    <text evidence="1">The sequence shown here is derived from an EMBL/GenBank/DDBJ whole genome shotgun (WGS) entry which is preliminary data.</text>
</comment>
<feature type="non-terminal residue" evidence="1">
    <location>
        <position position="1"/>
    </location>
</feature>
<gene>
    <name evidence="1" type="ORF">S01H1_77124</name>
</gene>
<accession>X0YQ33</accession>
<dbReference type="SUPFAM" id="SSF54427">
    <property type="entry name" value="NTF2-like"/>
    <property type="match status" value="1"/>
</dbReference>
<name>X0YQ33_9ZZZZ</name>
<sequence>QDQKDRLESFLRIYCQAYANKDIDKFATFFAPDATENKTPFQDMLPKYRKNMEKIESFNYRIALIDYSLQADTGNIRIQGKYFTRFLLHEGTWQENSGSIFMELAESGDSYLVKRLKYSK</sequence>
<dbReference type="InterPro" id="IPR032710">
    <property type="entry name" value="NTF2-like_dom_sf"/>
</dbReference>